<accession>A0A1G9WVV0</accession>
<proteinExistence type="predicted"/>
<evidence type="ECO:0000313" key="1">
    <source>
        <dbReference type="EMBL" id="SDM88371.1"/>
    </source>
</evidence>
<dbReference type="OrthoDB" id="197906at2157"/>
<protein>
    <submittedName>
        <fullName evidence="1">Uncharacterized protein</fullName>
    </submittedName>
</protein>
<dbReference type="STRING" id="996166.SAMN05192554_1092"/>
<gene>
    <name evidence="1" type="ORF">SAMN05192554_1092</name>
</gene>
<name>A0A1G9WVV0_9EURY</name>
<dbReference type="RefSeq" id="WP_139172288.1">
    <property type="nucleotide sequence ID" value="NZ_FNIA01000009.1"/>
</dbReference>
<dbReference type="EMBL" id="FNIA01000009">
    <property type="protein sequence ID" value="SDM88371.1"/>
    <property type="molecule type" value="Genomic_DNA"/>
</dbReference>
<sequence>MSPRDYLTPTVLRQGSPASLARSVRPAIAERFRRLALARQPVPLATQFEWYTRLWGIHNRLRYGVPTEPWATIAVDPTVVTHYVDDVELPWGLGRVQGGDWDRPANRHAVGDLPRYRGLVQRFEKGLVWEDTDYYDHLAARFADHDGPLPHGHDDFDSASLNPQRATGFTVSRLVRRCRLRRRAQFHETGDTTLALGRRSRTSA</sequence>
<evidence type="ECO:0000313" key="2">
    <source>
        <dbReference type="Proteomes" id="UP000199370"/>
    </source>
</evidence>
<dbReference type="AlphaFoldDB" id="A0A1G9WVV0"/>
<reference evidence="1 2" key="1">
    <citation type="submission" date="2016-10" db="EMBL/GenBank/DDBJ databases">
        <authorList>
            <person name="de Groot N.N."/>
        </authorList>
    </citation>
    <scope>NUCLEOTIDE SEQUENCE [LARGE SCALE GENOMIC DNA]</scope>
    <source>
        <strain evidence="2">EB21,IBRC-M 10013,KCTC 4048</strain>
    </source>
</reference>
<organism evidence="1 2">
    <name type="scientific">Haloarchaeobius iranensis</name>
    <dbReference type="NCBI Taxonomy" id="996166"/>
    <lineage>
        <taxon>Archaea</taxon>
        <taxon>Methanobacteriati</taxon>
        <taxon>Methanobacteriota</taxon>
        <taxon>Stenosarchaea group</taxon>
        <taxon>Halobacteria</taxon>
        <taxon>Halobacteriales</taxon>
        <taxon>Halorubellaceae</taxon>
        <taxon>Haloarchaeobius</taxon>
    </lineage>
</organism>
<keyword evidence="2" id="KW-1185">Reference proteome</keyword>
<dbReference type="Proteomes" id="UP000199370">
    <property type="component" value="Unassembled WGS sequence"/>
</dbReference>